<protein>
    <submittedName>
        <fullName evidence="1">Uncharacterized protein</fullName>
    </submittedName>
</protein>
<name>A0A1R4KHS7_9LACT</name>
<reference evidence="1 2" key="1">
    <citation type="submission" date="2017-02" db="EMBL/GenBank/DDBJ databases">
        <authorList>
            <person name="Peterson S.W."/>
        </authorList>
    </citation>
    <scope>NUCLEOTIDE SEQUENCE [LARGE SCALE GENOMIC DNA]</scope>
    <source>
        <strain evidence="1 2">42ea</strain>
    </source>
</reference>
<dbReference type="AlphaFoldDB" id="A0A1R4KHS7"/>
<evidence type="ECO:0000313" key="1">
    <source>
        <dbReference type="EMBL" id="SJN43644.1"/>
    </source>
</evidence>
<proteinExistence type="predicted"/>
<accession>A0A1R4KHS7</accession>
<dbReference type="Proteomes" id="UP000195611">
    <property type="component" value="Unassembled WGS sequence"/>
</dbReference>
<sequence length="61" mass="7161">MKGQSIYFNAKNIEEHSNCEQSSHLFSIIRTFPHFENCGMINQLKQFPTGQKKLLYTGVYY</sequence>
<evidence type="ECO:0000313" key="2">
    <source>
        <dbReference type="Proteomes" id="UP000195611"/>
    </source>
</evidence>
<organism evidence="1 2">
    <name type="scientific">Marinilactibacillus psychrotolerans 42ea</name>
    <dbReference type="NCBI Taxonomy" id="1255609"/>
    <lineage>
        <taxon>Bacteria</taxon>
        <taxon>Bacillati</taxon>
        <taxon>Bacillota</taxon>
        <taxon>Bacilli</taxon>
        <taxon>Lactobacillales</taxon>
        <taxon>Carnobacteriaceae</taxon>
        <taxon>Marinilactibacillus</taxon>
    </lineage>
</organism>
<gene>
    <name evidence="1" type="ORF">FM115_10135</name>
</gene>
<dbReference type="EMBL" id="FUKW01000143">
    <property type="protein sequence ID" value="SJN43644.1"/>
    <property type="molecule type" value="Genomic_DNA"/>
</dbReference>